<proteinExistence type="predicted"/>
<keyword evidence="4 7" id="KW-0812">Transmembrane</keyword>
<organism evidence="8 9">
    <name type="scientific">Noviherbaspirillum aridicola</name>
    <dbReference type="NCBI Taxonomy" id="2849687"/>
    <lineage>
        <taxon>Bacteria</taxon>
        <taxon>Pseudomonadati</taxon>
        <taxon>Pseudomonadota</taxon>
        <taxon>Betaproteobacteria</taxon>
        <taxon>Burkholderiales</taxon>
        <taxon>Oxalobacteraceae</taxon>
        <taxon>Noviherbaspirillum</taxon>
    </lineage>
</organism>
<feature type="transmembrane region" description="Helical" evidence="7">
    <location>
        <begin position="159"/>
        <end position="177"/>
    </location>
</feature>
<feature type="transmembrane region" description="Helical" evidence="7">
    <location>
        <begin position="125"/>
        <end position="147"/>
    </location>
</feature>
<dbReference type="GO" id="GO:0016740">
    <property type="term" value="F:transferase activity"/>
    <property type="evidence" value="ECO:0007669"/>
    <property type="project" value="UniProtKB-KW"/>
</dbReference>
<dbReference type="RefSeq" id="WP_220807175.1">
    <property type="nucleotide sequence ID" value="NZ_BPMK01000003.1"/>
</dbReference>
<feature type="transmembrane region" description="Helical" evidence="7">
    <location>
        <begin position="100"/>
        <end position="119"/>
    </location>
</feature>
<comment type="caution">
    <text evidence="8">The sequence shown here is derived from an EMBL/GenBank/DDBJ whole genome shotgun (WGS) entry which is preliminary data.</text>
</comment>
<dbReference type="CDD" id="cd06912">
    <property type="entry name" value="GT_MraY_like"/>
    <property type="match status" value="1"/>
</dbReference>
<protein>
    <submittedName>
        <fullName evidence="8">Glycosyl transferase</fullName>
    </submittedName>
</protein>
<evidence type="ECO:0000256" key="5">
    <source>
        <dbReference type="ARBA" id="ARBA00022989"/>
    </source>
</evidence>
<dbReference type="Pfam" id="PF00953">
    <property type="entry name" value="Glycos_transf_4"/>
    <property type="match status" value="1"/>
</dbReference>
<dbReference type="PANTHER" id="PTHR22926:SF3">
    <property type="entry name" value="UNDECAPRENYL-PHOSPHATE ALPHA-N-ACETYLGLUCOSAMINYL 1-PHOSPHATE TRANSFERASE"/>
    <property type="match status" value="1"/>
</dbReference>
<evidence type="ECO:0000256" key="6">
    <source>
        <dbReference type="ARBA" id="ARBA00023136"/>
    </source>
</evidence>
<feature type="transmembrane region" description="Helical" evidence="7">
    <location>
        <begin position="213"/>
        <end position="231"/>
    </location>
</feature>
<reference evidence="8 9" key="1">
    <citation type="journal article" date="2022" name="Int. J. Syst. Evol. Microbiol.">
        <title>Noviherbaspirillum aridicola sp. nov., isolated from an arid soil in Pakistan.</title>
        <authorList>
            <person name="Khan I.U."/>
            <person name="Saqib M."/>
            <person name="Amin A."/>
            <person name="Hussain F."/>
            <person name="Li L."/>
            <person name="Liu Y.H."/>
            <person name="Fang B.Z."/>
            <person name="Ahmed I."/>
            <person name="Li W.J."/>
        </authorList>
    </citation>
    <scope>NUCLEOTIDE SEQUENCE [LARGE SCALE GENOMIC DNA]</scope>
    <source>
        <strain evidence="8 9">NCCP-691</strain>
    </source>
</reference>
<keyword evidence="2" id="KW-1003">Cell membrane</keyword>
<evidence type="ECO:0000256" key="3">
    <source>
        <dbReference type="ARBA" id="ARBA00022679"/>
    </source>
</evidence>
<dbReference type="InterPro" id="IPR000715">
    <property type="entry name" value="Glycosyl_transferase_4"/>
</dbReference>
<gene>
    <name evidence="8" type="ORF">NCCP691_10340</name>
</gene>
<dbReference type="EMBL" id="BPMK01000003">
    <property type="protein sequence ID" value="GIZ51020.1"/>
    <property type="molecule type" value="Genomic_DNA"/>
</dbReference>
<feature type="transmembrane region" description="Helical" evidence="7">
    <location>
        <begin position="6"/>
        <end position="23"/>
    </location>
</feature>
<feature type="transmembrane region" description="Helical" evidence="7">
    <location>
        <begin position="183"/>
        <end position="201"/>
    </location>
</feature>
<feature type="transmembrane region" description="Helical" evidence="7">
    <location>
        <begin position="307"/>
        <end position="323"/>
    </location>
</feature>
<evidence type="ECO:0000313" key="8">
    <source>
        <dbReference type="EMBL" id="GIZ51020.1"/>
    </source>
</evidence>
<evidence type="ECO:0000256" key="2">
    <source>
        <dbReference type="ARBA" id="ARBA00022475"/>
    </source>
</evidence>
<evidence type="ECO:0000313" key="9">
    <source>
        <dbReference type="Proteomes" id="UP000887222"/>
    </source>
</evidence>
<feature type="transmembrane region" description="Helical" evidence="7">
    <location>
        <begin position="237"/>
        <end position="257"/>
    </location>
</feature>
<name>A0ABQ4Q2E7_9BURK</name>
<dbReference type="Proteomes" id="UP000887222">
    <property type="component" value="Unassembled WGS sequence"/>
</dbReference>
<keyword evidence="9" id="KW-1185">Reference proteome</keyword>
<evidence type="ECO:0000256" key="1">
    <source>
        <dbReference type="ARBA" id="ARBA00004651"/>
    </source>
</evidence>
<accession>A0ABQ4Q2E7</accession>
<evidence type="ECO:0000256" key="4">
    <source>
        <dbReference type="ARBA" id="ARBA00022692"/>
    </source>
</evidence>
<feature type="transmembrane region" description="Helical" evidence="7">
    <location>
        <begin position="44"/>
        <end position="63"/>
    </location>
</feature>
<keyword evidence="5 7" id="KW-1133">Transmembrane helix</keyword>
<keyword evidence="6 7" id="KW-0472">Membrane</keyword>
<sequence length="363" mass="40251">MSTFLIAFIISALLSLFIIRYATTHSLDHDLKGVQKFHARAVPRVGGVAIFMSVIATSAIATYRSPGQGYSLLILILCSSIAFFGGVIEDLTKRVSAKRRLLLTMLAAGAGYWLLDARIQRVDFVVTNFVLLTWVALPLTVVAVAGVANAVNIIDGFNGLAAVVTMFMLLSLAYVALQVNDTFVLVAAVAVAGAAAGFLVWNYPAGLIFLGDGGAYFLGFMLAELTVLLVMRNPSVSSWYALLLVIYPVFETLFSVYRRLFVRGRSPGMPDGIHLHSLIFRRIVVWAAGRSDDVRALNLRNSMTSPYLWLLSLLAVIPASLFWWHTPTLMGFCLLFVVTYVWLYVRIVRFRSPRWLFIRGRKR</sequence>
<comment type="subcellular location">
    <subcellularLocation>
        <location evidence="1">Cell membrane</location>
        <topology evidence="1">Multi-pass membrane protein</topology>
    </subcellularLocation>
</comment>
<keyword evidence="3 8" id="KW-0808">Transferase</keyword>
<feature type="transmembrane region" description="Helical" evidence="7">
    <location>
        <begin position="69"/>
        <end position="88"/>
    </location>
</feature>
<dbReference type="PANTHER" id="PTHR22926">
    <property type="entry name" value="PHOSPHO-N-ACETYLMURAMOYL-PENTAPEPTIDE-TRANSFERASE"/>
    <property type="match status" value="1"/>
</dbReference>
<evidence type="ECO:0000256" key="7">
    <source>
        <dbReference type="SAM" id="Phobius"/>
    </source>
</evidence>
<feature type="transmembrane region" description="Helical" evidence="7">
    <location>
        <begin position="329"/>
        <end position="345"/>
    </location>
</feature>